<keyword evidence="1" id="KW-0472">Membrane</keyword>
<organism evidence="3 4">
    <name type="scientific">Novosphingobium tardum</name>
    <dbReference type="NCBI Taxonomy" id="1538021"/>
    <lineage>
        <taxon>Bacteria</taxon>
        <taxon>Pseudomonadati</taxon>
        <taxon>Pseudomonadota</taxon>
        <taxon>Alphaproteobacteria</taxon>
        <taxon>Sphingomonadales</taxon>
        <taxon>Sphingomonadaceae</taxon>
        <taxon>Novosphingobium</taxon>
    </lineage>
</organism>
<feature type="domain" description="NAD-dependent epimerase/dehydratase" evidence="2">
    <location>
        <begin position="14"/>
        <end position="219"/>
    </location>
</feature>
<name>A0ABV8RN65_9SPHN</name>
<keyword evidence="4" id="KW-1185">Reference proteome</keyword>
<evidence type="ECO:0000256" key="1">
    <source>
        <dbReference type="SAM" id="Phobius"/>
    </source>
</evidence>
<dbReference type="InterPro" id="IPR001509">
    <property type="entry name" value="Epimerase_deHydtase"/>
</dbReference>
<evidence type="ECO:0000313" key="3">
    <source>
        <dbReference type="EMBL" id="MFC4294320.1"/>
    </source>
</evidence>
<accession>A0ABV8RN65</accession>
<dbReference type="Gene3D" id="3.40.50.720">
    <property type="entry name" value="NAD(P)-binding Rossmann-like Domain"/>
    <property type="match status" value="1"/>
</dbReference>
<evidence type="ECO:0000313" key="4">
    <source>
        <dbReference type="Proteomes" id="UP001595828"/>
    </source>
</evidence>
<dbReference type="PANTHER" id="PTHR12126">
    <property type="entry name" value="NADH-UBIQUINONE OXIDOREDUCTASE 39 KDA SUBUNIT-RELATED"/>
    <property type="match status" value="1"/>
</dbReference>
<comment type="caution">
    <text evidence="3">The sequence shown here is derived from an EMBL/GenBank/DDBJ whole genome shotgun (WGS) entry which is preliminary data.</text>
</comment>
<proteinExistence type="predicted"/>
<evidence type="ECO:0000259" key="2">
    <source>
        <dbReference type="Pfam" id="PF01370"/>
    </source>
</evidence>
<dbReference type="InterPro" id="IPR036291">
    <property type="entry name" value="NAD(P)-bd_dom_sf"/>
</dbReference>
<dbReference type="Pfam" id="PF01370">
    <property type="entry name" value="Epimerase"/>
    <property type="match status" value="1"/>
</dbReference>
<feature type="transmembrane region" description="Helical" evidence="1">
    <location>
        <begin position="12"/>
        <end position="33"/>
    </location>
</feature>
<dbReference type="SUPFAM" id="SSF51735">
    <property type="entry name" value="NAD(P)-binding Rossmann-fold domains"/>
    <property type="match status" value="1"/>
</dbReference>
<protein>
    <submittedName>
        <fullName evidence="3">NAD-dependent epimerase/dehydratase family protein</fullName>
    </submittedName>
</protein>
<gene>
    <name evidence="3" type="ORF">ACFO0A_04520</name>
</gene>
<sequence length="322" mass="33875">MAKGKTRDLDGRLVVLIGGSGFFGTHLAQALLARGARLRIASRHPEEAFRLRPLANLGQIQFARVDVTRPDVLPPVMVGADAVVNLAGAFSGPLDALQGAGAGRVAAAARDAGAAAFVHISALGADADSAIDYSRTKAEGETAVLKAFPSATILRPSVLFGEDDAFVNLFAGLISALPALPVFGPQARLQPLFVDDAAEAAANALADPRRHGGKVYEIAGPEPISMMDLHRRIAAAQGRERMLIALPDFVSGAFATATGWLPGAPLSRDQWELLKAGNVASGSLPGLVELGVTPRPLALFLDRWMVRYRRHGRFGDKVAATR</sequence>
<dbReference type="InterPro" id="IPR051207">
    <property type="entry name" value="ComplexI_NDUFA9_subunit"/>
</dbReference>
<dbReference type="RefSeq" id="WP_379537775.1">
    <property type="nucleotide sequence ID" value="NZ_JBHSDR010000003.1"/>
</dbReference>
<dbReference type="PANTHER" id="PTHR12126:SF11">
    <property type="entry name" value="NADH DEHYDROGENASE [UBIQUINONE] 1 ALPHA SUBCOMPLEX SUBUNIT 9, MITOCHONDRIAL"/>
    <property type="match status" value="1"/>
</dbReference>
<dbReference type="Proteomes" id="UP001595828">
    <property type="component" value="Unassembled WGS sequence"/>
</dbReference>
<keyword evidence="1" id="KW-0812">Transmembrane</keyword>
<dbReference type="EMBL" id="JBHSDR010000003">
    <property type="protein sequence ID" value="MFC4294320.1"/>
    <property type="molecule type" value="Genomic_DNA"/>
</dbReference>
<keyword evidence="1" id="KW-1133">Transmembrane helix</keyword>
<reference evidence="4" key="1">
    <citation type="journal article" date="2019" name="Int. J. Syst. Evol. Microbiol.">
        <title>The Global Catalogue of Microorganisms (GCM) 10K type strain sequencing project: providing services to taxonomists for standard genome sequencing and annotation.</title>
        <authorList>
            <consortium name="The Broad Institute Genomics Platform"/>
            <consortium name="The Broad Institute Genome Sequencing Center for Infectious Disease"/>
            <person name="Wu L."/>
            <person name="Ma J."/>
        </authorList>
    </citation>
    <scope>NUCLEOTIDE SEQUENCE [LARGE SCALE GENOMIC DNA]</scope>
    <source>
        <strain evidence="4">CGMCC 1.12989</strain>
    </source>
</reference>